<evidence type="ECO:0000259" key="1">
    <source>
        <dbReference type="Pfam" id="PF12680"/>
    </source>
</evidence>
<dbReference type="InterPro" id="IPR037401">
    <property type="entry name" value="SnoaL-like"/>
</dbReference>
<accession>A0A3M8TSC2</accession>
<comment type="caution">
    <text evidence="2">The sequence shown here is derived from an EMBL/GenBank/DDBJ whole genome shotgun (WGS) entry which is preliminary data.</text>
</comment>
<protein>
    <submittedName>
        <fullName evidence="2">Nuclear transport factor 2 family protein</fullName>
    </submittedName>
</protein>
<dbReference type="InterPro" id="IPR032710">
    <property type="entry name" value="NTF2-like_dom_sf"/>
</dbReference>
<dbReference type="Pfam" id="PF12680">
    <property type="entry name" value="SnoaL_2"/>
    <property type="match status" value="1"/>
</dbReference>
<dbReference type="Proteomes" id="UP000278162">
    <property type="component" value="Unassembled WGS sequence"/>
</dbReference>
<dbReference type="OrthoDB" id="13610at2"/>
<dbReference type="SUPFAM" id="SSF54427">
    <property type="entry name" value="NTF2-like"/>
    <property type="match status" value="1"/>
</dbReference>
<evidence type="ECO:0000313" key="3">
    <source>
        <dbReference type="Proteomes" id="UP000278162"/>
    </source>
</evidence>
<sequence>MPALTSTIIDDIIHAFNQHDVEKVLSYFSNNGIMISSGGDNCRGTYIQGKEAIGMALRSRFSSCPDINWSECKTWISGHKAVSEFRVKATLPTGKKLDAIGCDIWEFSEGKIMRKDTYYKHT</sequence>
<dbReference type="Gene3D" id="3.10.450.50">
    <property type="match status" value="1"/>
</dbReference>
<dbReference type="RefSeq" id="WP_080708157.1">
    <property type="nucleotide sequence ID" value="NZ_CP007620.1"/>
</dbReference>
<feature type="domain" description="SnoaL-like" evidence="1">
    <location>
        <begin position="11"/>
        <end position="114"/>
    </location>
</feature>
<proteinExistence type="predicted"/>
<evidence type="ECO:0000313" key="2">
    <source>
        <dbReference type="EMBL" id="RNF94020.1"/>
    </source>
</evidence>
<name>A0A3M8TSC2_PSEPU</name>
<organism evidence="2 3">
    <name type="scientific">Pseudomonas putida</name>
    <name type="common">Arthrobacter siderocapsulatus</name>
    <dbReference type="NCBI Taxonomy" id="303"/>
    <lineage>
        <taxon>Bacteria</taxon>
        <taxon>Pseudomonadati</taxon>
        <taxon>Pseudomonadota</taxon>
        <taxon>Gammaproteobacteria</taxon>
        <taxon>Pseudomonadales</taxon>
        <taxon>Pseudomonadaceae</taxon>
        <taxon>Pseudomonas</taxon>
    </lineage>
</organism>
<gene>
    <name evidence="2" type="ORF">EFK07_01445</name>
</gene>
<dbReference type="AlphaFoldDB" id="A0A3M8TSC2"/>
<reference evidence="2 3" key="1">
    <citation type="submission" date="2018-10" db="EMBL/GenBank/DDBJ databases">
        <title>An outbreak of IMP-63 producing strain in France.</title>
        <authorList>
            <person name="Bour M."/>
            <person name="Liapis E."/>
            <person name="Plesiat P."/>
        </authorList>
    </citation>
    <scope>NUCLEOTIDE SEQUENCE [LARGE SCALE GENOMIC DNA]</scope>
    <source>
        <strain evidence="2 3">12917</strain>
    </source>
</reference>
<dbReference type="EMBL" id="RJAI01000002">
    <property type="protein sequence ID" value="RNF94020.1"/>
    <property type="molecule type" value="Genomic_DNA"/>
</dbReference>